<evidence type="ECO:0000313" key="2">
    <source>
        <dbReference type="EMBL" id="OIJ10866.1"/>
    </source>
</evidence>
<name>A0A1S2LES1_9BACI</name>
<evidence type="ECO:0008006" key="4">
    <source>
        <dbReference type="Google" id="ProtNLM"/>
    </source>
</evidence>
<reference evidence="2 3" key="1">
    <citation type="submission" date="2016-10" db="EMBL/GenBank/DDBJ databases">
        <title>Draft genome sequences of four alkaliphilic bacteria belonging to the Anaerobacillus genus.</title>
        <authorList>
            <person name="Bassil N.M."/>
            <person name="Lloyd J.R."/>
        </authorList>
    </citation>
    <scope>NUCLEOTIDE SEQUENCE [LARGE SCALE GENOMIC DNA]</scope>
    <source>
        <strain evidence="2 3">DSM 15340</strain>
    </source>
</reference>
<dbReference type="RefSeq" id="WP_071313813.1">
    <property type="nucleotide sequence ID" value="NZ_MLQQ01000036.1"/>
</dbReference>
<comment type="caution">
    <text evidence="2">The sequence shown here is derived from an EMBL/GenBank/DDBJ whole genome shotgun (WGS) entry which is preliminary data.</text>
</comment>
<evidence type="ECO:0000256" key="1">
    <source>
        <dbReference type="ARBA" id="ARBA00022649"/>
    </source>
</evidence>
<dbReference type="Pfam" id="PF05016">
    <property type="entry name" value="ParE_toxin"/>
    <property type="match status" value="1"/>
</dbReference>
<keyword evidence="1" id="KW-1277">Toxin-antitoxin system</keyword>
<dbReference type="OrthoDB" id="2943884at2"/>
<proteinExistence type="predicted"/>
<organism evidence="2 3">
    <name type="scientific">Anaerobacillus arseniciselenatis</name>
    <dbReference type="NCBI Taxonomy" id="85682"/>
    <lineage>
        <taxon>Bacteria</taxon>
        <taxon>Bacillati</taxon>
        <taxon>Bacillota</taxon>
        <taxon>Bacilli</taxon>
        <taxon>Bacillales</taxon>
        <taxon>Bacillaceae</taxon>
        <taxon>Anaerobacillus</taxon>
    </lineage>
</organism>
<dbReference type="Proteomes" id="UP000180098">
    <property type="component" value="Unassembled WGS sequence"/>
</dbReference>
<keyword evidence="3" id="KW-1185">Reference proteome</keyword>
<dbReference type="AlphaFoldDB" id="A0A1S2LES1"/>
<gene>
    <name evidence="2" type="ORF">BKP35_13085</name>
</gene>
<dbReference type="EMBL" id="MLQQ01000036">
    <property type="protein sequence ID" value="OIJ10866.1"/>
    <property type="molecule type" value="Genomic_DNA"/>
</dbReference>
<dbReference type="Gene3D" id="3.30.2310.20">
    <property type="entry name" value="RelE-like"/>
    <property type="match status" value="1"/>
</dbReference>
<dbReference type="InterPro" id="IPR035093">
    <property type="entry name" value="RelE/ParE_toxin_dom_sf"/>
</dbReference>
<protein>
    <recommendedName>
        <fullName evidence="4">Addiction module toxin RelE</fullName>
    </recommendedName>
</protein>
<accession>A0A1S2LES1</accession>
<dbReference type="InterPro" id="IPR007712">
    <property type="entry name" value="RelE/ParE_toxin"/>
</dbReference>
<evidence type="ECO:0000313" key="3">
    <source>
        <dbReference type="Proteomes" id="UP000180098"/>
    </source>
</evidence>
<sequence>MDKIQQFFSNQSEETLKWWFSKEDEIIDYIELSLSKNPFMGQVVEKGNFKGLRRITYGKSKHIMLNYIIYYSVHENDGFVDVINILPSRSQRKRVN</sequence>